<feature type="transmembrane region" description="Helical" evidence="1">
    <location>
        <begin position="123"/>
        <end position="143"/>
    </location>
</feature>
<reference evidence="3 4" key="1">
    <citation type="journal article" date="2012" name="Appl. Environ. Microbiol.">
        <title>Short-read sequencing for genomic analysis of the brown rot fungus Fibroporia radiculosa.</title>
        <authorList>
            <person name="Tang J.D."/>
            <person name="Perkins A.D."/>
            <person name="Sonstegard T.S."/>
            <person name="Schroeder S.G."/>
            <person name="Burgess S.C."/>
            <person name="Diehl S.V."/>
        </authorList>
    </citation>
    <scope>NUCLEOTIDE SEQUENCE [LARGE SCALE GENOMIC DNA]</scope>
    <source>
        <strain evidence="3 4">TFFH 294</strain>
    </source>
</reference>
<feature type="domain" description="DUF6534" evidence="2">
    <location>
        <begin position="129"/>
        <end position="214"/>
    </location>
</feature>
<feature type="transmembrane region" description="Helical" evidence="1">
    <location>
        <begin position="52"/>
        <end position="70"/>
    </location>
</feature>
<keyword evidence="1" id="KW-1133">Transmembrane helix</keyword>
<sequence>MALSELIIMTLQVFVIWILDSLHIALITYSLYYYVVLKFGDPLAILEPSWGIMAMIMVSNVSNSIVRGVFSHRLWKLSRAMILPLLIGVLSLYIAADGFYFAIRGLQIKSYYDIHHFSWSLYVGFAFEVLTDGMTTVSQCLLLRRLRTGIRCTDSVIAILIVYSINTGLFTSICAILCLATYIVFPYGFIYFAFYFMLSKLYVNSLLANLNARATILERISPAPCAVTLDKGTVSDNVSSPDSSRLWPKSVQACHPVYCFAALNLPLAYATVHQRGRPDLADVYLCARIDPHGRLWRGWLSFWELTQFYGTTAFSAFPYLRFALQCSPPGRVATYSAGGVIACSSHMFTSIATRNVPLSLGGAMKR</sequence>
<feature type="transmembrane region" description="Helical" evidence="1">
    <location>
        <begin position="7"/>
        <end position="32"/>
    </location>
</feature>
<dbReference type="HOGENOM" id="CLU_756577_0_0_1"/>
<dbReference type="Proteomes" id="UP000006352">
    <property type="component" value="Unassembled WGS sequence"/>
</dbReference>
<dbReference type="InterPro" id="IPR045339">
    <property type="entry name" value="DUF6534"/>
</dbReference>
<evidence type="ECO:0000256" key="1">
    <source>
        <dbReference type="SAM" id="Phobius"/>
    </source>
</evidence>
<dbReference type="STRING" id="599839.J4IAD6"/>
<gene>
    <name evidence="3" type="ORF">FIBRA_04833</name>
</gene>
<keyword evidence="4" id="KW-1185">Reference proteome</keyword>
<dbReference type="EMBL" id="HE797090">
    <property type="protein sequence ID" value="CCM02726.1"/>
    <property type="molecule type" value="Genomic_DNA"/>
</dbReference>
<dbReference type="AlphaFoldDB" id="J4IAD6"/>
<dbReference type="PANTHER" id="PTHR40465">
    <property type="entry name" value="CHROMOSOME 1, WHOLE GENOME SHOTGUN SEQUENCE"/>
    <property type="match status" value="1"/>
</dbReference>
<protein>
    <recommendedName>
        <fullName evidence="2">DUF6534 domain-containing protein</fullName>
    </recommendedName>
</protein>
<dbReference type="GeneID" id="24097637"/>
<feature type="transmembrane region" description="Helical" evidence="1">
    <location>
        <begin position="189"/>
        <end position="210"/>
    </location>
</feature>
<proteinExistence type="predicted"/>
<dbReference type="PANTHER" id="PTHR40465:SF1">
    <property type="entry name" value="DUF6534 DOMAIN-CONTAINING PROTEIN"/>
    <property type="match status" value="1"/>
</dbReference>
<dbReference type="OrthoDB" id="2745105at2759"/>
<organism evidence="3 4">
    <name type="scientific">Fibroporia radiculosa</name>
    <dbReference type="NCBI Taxonomy" id="599839"/>
    <lineage>
        <taxon>Eukaryota</taxon>
        <taxon>Fungi</taxon>
        <taxon>Dikarya</taxon>
        <taxon>Basidiomycota</taxon>
        <taxon>Agaricomycotina</taxon>
        <taxon>Agaricomycetes</taxon>
        <taxon>Polyporales</taxon>
        <taxon>Fibroporiaceae</taxon>
        <taxon>Fibroporia</taxon>
    </lineage>
</organism>
<keyword evidence="1" id="KW-0472">Membrane</keyword>
<dbReference type="RefSeq" id="XP_012182009.1">
    <property type="nucleotide sequence ID" value="XM_012326619.1"/>
</dbReference>
<keyword evidence="1" id="KW-0812">Transmembrane</keyword>
<dbReference type="InParanoid" id="J4IAD6"/>
<evidence type="ECO:0000313" key="4">
    <source>
        <dbReference type="Proteomes" id="UP000006352"/>
    </source>
</evidence>
<feature type="transmembrane region" description="Helical" evidence="1">
    <location>
        <begin position="82"/>
        <end position="103"/>
    </location>
</feature>
<feature type="transmembrane region" description="Helical" evidence="1">
    <location>
        <begin position="155"/>
        <end position="183"/>
    </location>
</feature>
<evidence type="ECO:0000313" key="3">
    <source>
        <dbReference type="EMBL" id="CCM02726.1"/>
    </source>
</evidence>
<accession>J4IAD6</accession>
<evidence type="ECO:0000259" key="2">
    <source>
        <dbReference type="Pfam" id="PF20152"/>
    </source>
</evidence>
<dbReference type="Pfam" id="PF20152">
    <property type="entry name" value="DUF6534"/>
    <property type="match status" value="1"/>
</dbReference>
<name>J4IAD6_9APHY</name>